<dbReference type="AlphaFoldDB" id="A0A6V8P3K4"/>
<protein>
    <recommendedName>
        <fullName evidence="3">Anti-sigma factor RsgI-like middle domain-containing protein</fullName>
    </recommendedName>
</protein>
<reference evidence="4 5" key="1">
    <citation type="journal article" date="2020" name="Front. Microbiol.">
        <title>Single-cell genomics of novel Actinobacteria with the Wood-Ljungdahl pathway discovered in a serpentinizing system.</title>
        <authorList>
            <person name="Merino N."/>
            <person name="Kawai M."/>
            <person name="Boyd E.S."/>
            <person name="Colman D.R."/>
            <person name="McGlynn S.E."/>
            <person name="Nealson K.H."/>
            <person name="Kurokawa K."/>
            <person name="Hongoh Y."/>
        </authorList>
    </citation>
    <scope>NUCLEOTIDE SEQUENCE [LARGE SCALE GENOMIC DNA]</scope>
    <source>
        <strain evidence="4 5">S33</strain>
    </source>
</reference>
<evidence type="ECO:0000313" key="5">
    <source>
        <dbReference type="Proteomes" id="UP000591948"/>
    </source>
</evidence>
<keyword evidence="5" id="KW-1185">Reference proteome</keyword>
<dbReference type="Proteomes" id="UP000591948">
    <property type="component" value="Unassembled WGS sequence"/>
</dbReference>
<organism evidence="4 5">
    <name type="scientific">Candidatus Hakubella thermalkaliphila</name>
    <dbReference type="NCBI Taxonomy" id="2754717"/>
    <lineage>
        <taxon>Bacteria</taxon>
        <taxon>Bacillati</taxon>
        <taxon>Actinomycetota</taxon>
        <taxon>Actinomycetota incertae sedis</taxon>
        <taxon>Candidatus Hakubellales</taxon>
        <taxon>Candidatus Hakubellaceae</taxon>
        <taxon>Candidatus Hakubella</taxon>
    </lineage>
</organism>
<dbReference type="Pfam" id="PF23750">
    <property type="entry name" value="RsgI_M"/>
    <property type="match status" value="1"/>
</dbReference>
<accession>A0A6V8P3K4</accession>
<feature type="region of interest" description="Disordered" evidence="1">
    <location>
        <begin position="503"/>
        <end position="565"/>
    </location>
</feature>
<evidence type="ECO:0000256" key="2">
    <source>
        <dbReference type="SAM" id="Phobius"/>
    </source>
</evidence>
<sequence>MTLRKNAENEKLVALLENLELPDMRMPARQRRLRESLLASSCFAKPDLSTRKKTSGGINKMKPQVWKFSAVAAVVMVFLALGVYLAFFAAPRAVAGLALQVNPAVNLTLDERNNVIDAEGLDEQGELLLAELDVIGKEVQEALRAIAGALREAGLLSAERKLVVALYPVGDRLGEAELATLVGTADQALRDYLAEHGLPVEVVSVVLTAKLYDATRAAGLLPVDYADLVAAVGPQATTAVLDLQEKLGIDPALFREEFGTIAAALVDIIEAGITEEDALSILERALVADPGLEELTTITAAMIDLHEAGATQESILAVFALVEEQVAAGIERALLLEEVSTIVAAKIDLLEAGIPEAEALTALKAALVADPGLEELTTITAAMIDLHEAGASPESILAVFALVEERVGAGVSRALLLEEVSTIVAAKIDLLEAGIPEAAALAALKTALVANPGLEELTTITAAVIDLVEEGLSVEEALARVEAAIKADPTLERFDDLIEAAGEEKEEVDEPAQPDRPRPGEPEPGATEAPDKPEVDKPETGATEAPDKPEVGEPETGNGADTGEN</sequence>
<evidence type="ECO:0000259" key="3">
    <source>
        <dbReference type="Pfam" id="PF23750"/>
    </source>
</evidence>
<feature type="domain" description="Anti-sigma factor RsgI-like middle" evidence="3">
    <location>
        <begin position="97"/>
        <end position="225"/>
    </location>
</feature>
<dbReference type="InterPro" id="IPR055431">
    <property type="entry name" value="RsgI_M"/>
</dbReference>
<evidence type="ECO:0000313" key="4">
    <source>
        <dbReference type="EMBL" id="GFP26937.1"/>
    </source>
</evidence>
<feature type="compositionally biased region" description="Basic and acidic residues" evidence="1">
    <location>
        <begin position="529"/>
        <end position="551"/>
    </location>
</feature>
<dbReference type="EMBL" id="BLRY01000009">
    <property type="protein sequence ID" value="GFP26937.1"/>
    <property type="molecule type" value="Genomic_DNA"/>
</dbReference>
<keyword evidence="2" id="KW-1133">Transmembrane helix</keyword>
<dbReference type="RefSeq" id="WP_258189431.1">
    <property type="nucleotide sequence ID" value="NZ_BLRY01000009.1"/>
</dbReference>
<comment type="caution">
    <text evidence="4">The sequence shown here is derived from an EMBL/GenBank/DDBJ whole genome shotgun (WGS) entry which is preliminary data.</text>
</comment>
<evidence type="ECO:0000256" key="1">
    <source>
        <dbReference type="SAM" id="MobiDB-lite"/>
    </source>
</evidence>
<name>A0A6V8P3K4_9ACTN</name>
<proteinExistence type="predicted"/>
<feature type="transmembrane region" description="Helical" evidence="2">
    <location>
        <begin position="68"/>
        <end position="90"/>
    </location>
</feature>
<keyword evidence="2" id="KW-0472">Membrane</keyword>
<keyword evidence="2" id="KW-0812">Transmembrane</keyword>
<gene>
    <name evidence="4" type="ORF">HKBW3S33_00350</name>
</gene>